<comment type="caution">
    <text evidence="1">The sequence shown here is derived from an EMBL/GenBank/DDBJ whole genome shotgun (WGS) entry which is preliminary data.</text>
</comment>
<name>X1NIK7_9ZZZZ</name>
<gene>
    <name evidence="1" type="ORF">S06H3_48663</name>
</gene>
<dbReference type="AlphaFoldDB" id="X1NIK7"/>
<organism evidence="1">
    <name type="scientific">marine sediment metagenome</name>
    <dbReference type="NCBI Taxonomy" id="412755"/>
    <lineage>
        <taxon>unclassified sequences</taxon>
        <taxon>metagenomes</taxon>
        <taxon>ecological metagenomes</taxon>
    </lineage>
</organism>
<accession>X1NIK7</accession>
<proteinExistence type="predicted"/>
<sequence>MTELQNPFIRYIINAPHTYWWIKYGAPFLNKRKWHILEPNNFSFESSYGFDPTLSRPLSGKRIPDEDYCLENAAIVVEFHGDPVYDSIFDPSSERTIIDDLLAFMSIYS</sequence>
<evidence type="ECO:0000313" key="1">
    <source>
        <dbReference type="EMBL" id="GAI43867.1"/>
    </source>
</evidence>
<feature type="non-terminal residue" evidence="1">
    <location>
        <position position="109"/>
    </location>
</feature>
<reference evidence="1" key="1">
    <citation type="journal article" date="2014" name="Front. Microbiol.">
        <title>High frequency of phylogenetically diverse reductive dehalogenase-homologous genes in deep subseafloor sedimentary metagenomes.</title>
        <authorList>
            <person name="Kawai M."/>
            <person name="Futagami T."/>
            <person name="Toyoda A."/>
            <person name="Takaki Y."/>
            <person name="Nishi S."/>
            <person name="Hori S."/>
            <person name="Arai W."/>
            <person name="Tsubouchi T."/>
            <person name="Morono Y."/>
            <person name="Uchiyama I."/>
            <person name="Ito T."/>
            <person name="Fujiyama A."/>
            <person name="Inagaki F."/>
            <person name="Takami H."/>
        </authorList>
    </citation>
    <scope>NUCLEOTIDE SEQUENCE</scope>
    <source>
        <strain evidence="1">Expedition CK06-06</strain>
    </source>
</reference>
<protein>
    <submittedName>
        <fullName evidence="1">Uncharacterized protein</fullName>
    </submittedName>
</protein>
<dbReference type="EMBL" id="BARV01030663">
    <property type="protein sequence ID" value="GAI43867.1"/>
    <property type="molecule type" value="Genomic_DNA"/>
</dbReference>